<gene>
    <name evidence="1" type="primary">orf118a</name>
</gene>
<accession>A0A8F0WIB5</accession>
<reference evidence="1" key="1">
    <citation type="journal article" date="2021" name="Ecol Indic">
        <title>Morphological and molecular identification reveals that waters from an isolated oasis in Tamanrasset (extreme South of Algerian Sahara) are colonized by opportunistic and pollution-tolerant diatom species.</title>
        <authorList>
            <person name="Gastineau R."/>
            <person name="Hamedi C."/>
            <person name="Baba Hamed M.B."/>
            <person name="Abi-Ayad S.-M.E.-A."/>
            <person name="Bak M."/>
            <person name="Lemieux C."/>
            <person name="Turmel M."/>
            <person name="Dobosz S."/>
            <person name="Wrobel R.J."/>
            <person name="Kierzek A."/>
            <person name="Lange-Bertalot H."/>
            <person name="Witkowski A."/>
        </authorList>
    </citation>
    <scope>NUCLEOTIDE SEQUENCE</scope>
    <source>
        <strain evidence="1">SZCZR1825</strain>
    </source>
</reference>
<keyword evidence="1" id="KW-0150">Chloroplast</keyword>
<dbReference type="RefSeq" id="YP_010133972.1">
    <property type="nucleotide sequence ID" value="NC_056791.1"/>
</dbReference>
<dbReference type="GeneID" id="67123634"/>
<dbReference type="EMBL" id="MT383642">
    <property type="protein sequence ID" value="QWM93461.1"/>
    <property type="molecule type" value="Genomic_DNA"/>
</dbReference>
<dbReference type="AlphaFoldDB" id="A0A8F0WIB5"/>
<keyword evidence="1" id="KW-0934">Plastid</keyword>
<organism evidence="1">
    <name type="scientific">Tryblionella apiculata</name>
    <dbReference type="NCBI Taxonomy" id="1003145"/>
    <lineage>
        <taxon>Eukaryota</taxon>
        <taxon>Sar</taxon>
        <taxon>Stramenopiles</taxon>
        <taxon>Ochrophyta</taxon>
        <taxon>Bacillariophyta</taxon>
        <taxon>Bacillariophyceae</taxon>
        <taxon>Bacillariophycidae</taxon>
        <taxon>Bacillariales</taxon>
        <taxon>Bacillariaceae</taxon>
        <taxon>Tryblionella</taxon>
    </lineage>
</organism>
<proteinExistence type="predicted"/>
<name>A0A8F0WIB5_9STRA</name>
<geneLocation type="chloroplast" evidence="1"/>
<evidence type="ECO:0000313" key="1">
    <source>
        <dbReference type="EMBL" id="QWM93461.1"/>
    </source>
</evidence>
<sequence length="118" mass="13062">MSLTSFKVFLCRNDVKIFIMCAITGGILQLVAKKYIKNHPEFLEDSPLTKKPSRRRRYFSPRGGALIEISGISVKIAARIIVNFIAKKGFQTGIAIGSGILIRKIPVTAVSKYVSNSF</sequence>
<protein>
    <submittedName>
        <fullName evidence="1">Uncharacterized protein</fullName>
    </submittedName>
</protein>